<dbReference type="SUPFAM" id="SSF88659">
    <property type="entry name" value="Sigma3 and sigma4 domains of RNA polymerase sigma factors"/>
    <property type="match status" value="1"/>
</dbReference>
<dbReference type="SUPFAM" id="SSF88946">
    <property type="entry name" value="Sigma2 domain of RNA polymerase sigma factors"/>
    <property type="match status" value="1"/>
</dbReference>
<dbReference type="InterPro" id="IPR013325">
    <property type="entry name" value="RNA_pol_sigma_r2"/>
</dbReference>
<gene>
    <name evidence="7" type="ORF">PZE19_31000</name>
</gene>
<dbReference type="CDD" id="cd06171">
    <property type="entry name" value="Sigma70_r4"/>
    <property type="match status" value="1"/>
</dbReference>
<feature type="domain" description="RNA polymerase sigma factor 70 region 4 type 2" evidence="6">
    <location>
        <begin position="139"/>
        <end position="191"/>
    </location>
</feature>
<evidence type="ECO:0000256" key="5">
    <source>
        <dbReference type="ARBA" id="ARBA00023163"/>
    </source>
</evidence>
<dbReference type="InterPro" id="IPR013249">
    <property type="entry name" value="RNA_pol_sigma70_r4_t2"/>
</dbReference>
<comment type="caution">
    <text evidence="7">The sequence shown here is derived from an EMBL/GenBank/DDBJ whole genome shotgun (WGS) entry which is preliminary data.</text>
</comment>
<keyword evidence="8" id="KW-1185">Reference proteome</keyword>
<evidence type="ECO:0000259" key="6">
    <source>
        <dbReference type="Pfam" id="PF08281"/>
    </source>
</evidence>
<evidence type="ECO:0000256" key="2">
    <source>
        <dbReference type="ARBA" id="ARBA00023015"/>
    </source>
</evidence>
<reference evidence="7 8" key="1">
    <citation type="submission" date="2023-03" db="EMBL/GenBank/DDBJ databases">
        <title>Paludisphaera mucosa sp. nov. a novel planctomycete from northern fen.</title>
        <authorList>
            <person name="Ivanova A."/>
        </authorList>
    </citation>
    <scope>NUCLEOTIDE SEQUENCE [LARGE SCALE GENOMIC DNA]</scope>
    <source>
        <strain evidence="7 8">Pla2</strain>
    </source>
</reference>
<keyword evidence="3" id="KW-0731">Sigma factor</keyword>
<dbReference type="Pfam" id="PF08281">
    <property type="entry name" value="Sigma70_r4_2"/>
    <property type="match status" value="1"/>
</dbReference>
<dbReference type="Proteomes" id="UP001216907">
    <property type="component" value="Unassembled WGS sequence"/>
</dbReference>
<evidence type="ECO:0000256" key="3">
    <source>
        <dbReference type="ARBA" id="ARBA00023082"/>
    </source>
</evidence>
<name>A0ABT6FLH5_9BACT</name>
<dbReference type="NCBIfam" id="TIGR02937">
    <property type="entry name" value="sigma70-ECF"/>
    <property type="match status" value="1"/>
</dbReference>
<sequence length="199" mass="21950">MTRTGENSSETNRLLGLCREGDASSLGKLLSRHRGPLRHLIAHRLDARLRGRIDPSDVVQEAHVAASGSLEAYLREPRSPLVYWLLGIASHKILELRRFHLGTSARDPRREVPIHRPEAAVVPGLGTPSEAAMRVEEGEALHGALDRLEPSEREILLLRHFGHMTNAQVAEILGISSAAAGKRYLRALGRLRDLLGPRS</sequence>
<evidence type="ECO:0000313" key="7">
    <source>
        <dbReference type="EMBL" id="MDG3008218.1"/>
    </source>
</evidence>
<dbReference type="InterPro" id="IPR014284">
    <property type="entry name" value="RNA_pol_sigma-70_dom"/>
</dbReference>
<accession>A0ABT6FLH5</accession>
<dbReference type="EMBL" id="JARRAG010000004">
    <property type="protein sequence ID" value="MDG3008218.1"/>
    <property type="molecule type" value="Genomic_DNA"/>
</dbReference>
<dbReference type="InterPro" id="IPR036388">
    <property type="entry name" value="WH-like_DNA-bd_sf"/>
</dbReference>
<proteinExistence type="inferred from homology"/>
<dbReference type="InterPro" id="IPR039425">
    <property type="entry name" value="RNA_pol_sigma-70-like"/>
</dbReference>
<evidence type="ECO:0000256" key="1">
    <source>
        <dbReference type="ARBA" id="ARBA00010641"/>
    </source>
</evidence>
<evidence type="ECO:0000256" key="4">
    <source>
        <dbReference type="ARBA" id="ARBA00023125"/>
    </source>
</evidence>
<dbReference type="RefSeq" id="WP_277864545.1">
    <property type="nucleotide sequence ID" value="NZ_JARRAG010000004.1"/>
</dbReference>
<dbReference type="PANTHER" id="PTHR43133:SF8">
    <property type="entry name" value="RNA POLYMERASE SIGMA FACTOR HI_1459-RELATED"/>
    <property type="match status" value="1"/>
</dbReference>
<organism evidence="7 8">
    <name type="scientific">Paludisphaera mucosa</name>
    <dbReference type="NCBI Taxonomy" id="3030827"/>
    <lineage>
        <taxon>Bacteria</taxon>
        <taxon>Pseudomonadati</taxon>
        <taxon>Planctomycetota</taxon>
        <taxon>Planctomycetia</taxon>
        <taxon>Isosphaerales</taxon>
        <taxon>Isosphaeraceae</taxon>
        <taxon>Paludisphaera</taxon>
    </lineage>
</organism>
<dbReference type="Gene3D" id="1.10.1740.10">
    <property type="match status" value="1"/>
</dbReference>
<keyword evidence="2" id="KW-0805">Transcription regulation</keyword>
<dbReference type="Gene3D" id="1.10.10.10">
    <property type="entry name" value="Winged helix-like DNA-binding domain superfamily/Winged helix DNA-binding domain"/>
    <property type="match status" value="1"/>
</dbReference>
<keyword evidence="4" id="KW-0238">DNA-binding</keyword>
<protein>
    <submittedName>
        <fullName evidence="7">Sigma-70 family RNA polymerase sigma factor</fullName>
    </submittedName>
</protein>
<comment type="similarity">
    <text evidence="1">Belongs to the sigma-70 factor family. ECF subfamily.</text>
</comment>
<keyword evidence="5" id="KW-0804">Transcription</keyword>
<evidence type="ECO:0000313" key="8">
    <source>
        <dbReference type="Proteomes" id="UP001216907"/>
    </source>
</evidence>
<dbReference type="PANTHER" id="PTHR43133">
    <property type="entry name" value="RNA POLYMERASE ECF-TYPE SIGMA FACTO"/>
    <property type="match status" value="1"/>
</dbReference>
<dbReference type="InterPro" id="IPR013324">
    <property type="entry name" value="RNA_pol_sigma_r3/r4-like"/>
</dbReference>